<evidence type="ECO:0000313" key="2">
    <source>
        <dbReference type="EMBL" id="QLG62853.1"/>
    </source>
</evidence>
<feature type="region of interest" description="Disordered" evidence="1">
    <location>
        <begin position="1"/>
        <end position="42"/>
    </location>
</feature>
<sequence>MSQTNQDNDTHDRNATAVLQQIKDDRSKALRAPKDTSNYDYDGDARTAARYIGDCAGGTPMFEIVSTRVRKFPEGSDMHDEHEQRSIKNWILGHEDSIEVIDVEDEDGFLDREVPA</sequence>
<organism evidence="2 3">
    <name type="scientific">Halorarum salinum</name>
    <dbReference type="NCBI Taxonomy" id="2743089"/>
    <lineage>
        <taxon>Archaea</taxon>
        <taxon>Methanobacteriati</taxon>
        <taxon>Methanobacteriota</taxon>
        <taxon>Stenosarchaea group</taxon>
        <taxon>Halobacteria</taxon>
        <taxon>Halobacteriales</taxon>
        <taxon>Haloferacaceae</taxon>
        <taxon>Halorarum</taxon>
    </lineage>
</organism>
<reference evidence="2 3" key="1">
    <citation type="submission" date="2020-06" db="EMBL/GenBank/DDBJ databases">
        <title>NJ-3-1, isolated from saline soil.</title>
        <authorList>
            <person name="Cui H.L."/>
            <person name="Shi X."/>
        </authorList>
    </citation>
    <scope>NUCLEOTIDE SEQUENCE [LARGE SCALE GENOMIC DNA]</scope>
    <source>
        <strain evidence="2 3">NJ-3-1</strain>
    </source>
</reference>
<dbReference type="AlphaFoldDB" id="A0A7D5LBI6"/>
<dbReference type="RefSeq" id="WP_179269438.1">
    <property type="nucleotide sequence ID" value="NZ_CP058579.1"/>
</dbReference>
<evidence type="ECO:0000256" key="1">
    <source>
        <dbReference type="SAM" id="MobiDB-lite"/>
    </source>
</evidence>
<protein>
    <submittedName>
        <fullName evidence="2">Uncharacterized protein</fullName>
    </submittedName>
</protein>
<feature type="compositionally biased region" description="Basic and acidic residues" evidence="1">
    <location>
        <begin position="22"/>
        <end position="34"/>
    </location>
</feature>
<evidence type="ECO:0000313" key="3">
    <source>
        <dbReference type="Proteomes" id="UP000509626"/>
    </source>
</evidence>
<proteinExistence type="predicted"/>
<keyword evidence="3" id="KW-1185">Reference proteome</keyword>
<gene>
    <name evidence="2" type="ORF">HUG12_14395</name>
</gene>
<accession>A0A7D5LBI6</accession>
<dbReference type="EMBL" id="CP058579">
    <property type="protein sequence ID" value="QLG62853.1"/>
    <property type="molecule type" value="Genomic_DNA"/>
</dbReference>
<dbReference type="KEGG" id="halu:HUG12_14395"/>
<dbReference type="Proteomes" id="UP000509626">
    <property type="component" value="Chromosome"/>
</dbReference>
<dbReference type="GeneID" id="56038672"/>
<name>A0A7D5LBI6_9EURY</name>